<keyword evidence="11" id="KW-1185">Reference proteome</keyword>
<comment type="subunit">
    <text evidence="7">Part of the 50S ribosomal subunit. Forms a cluster with proteins L14 and L19.</text>
</comment>
<dbReference type="RefSeq" id="WP_025345779.1">
    <property type="nucleotide sequence ID" value="NZ_CP017111.1"/>
</dbReference>
<dbReference type="STRING" id="1193502.SHALO_2436"/>
<dbReference type="PANTHER" id="PTHR11229:SF16">
    <property type="entry name" value="LARGE RIBOSOMAL SUBUNIT PROTEIN UL3C"/>
    <property type="match status" value="1"/>
</dbReference>
<gene>
    <name evidence="10" type="ORF">SHALO_2436</name>
</gene>
<protein>
    <recommendedName>
        <fullName evidence="8">50S ribosomal protein L3</fullName>
    </recommendedName>
</protein>
<evidence type="ECO:0000256" key="5">
    <source>
        <dbReference type="ARBA" id="ARBA00022980"/>
    </source>
</evidence>
<evidence type="ECO:0000256" key="2">
    <source>
        <dbReference type="ARBA" id="ARBA00006540"/>
    </source>
</evidence>
<keyword evidence="5 10" id="KW-0689">Ribosomal protein</keyword>
<dbReference type="FunFam" id="2.40.30.10:FF:000004">
    <property type="entry name" value="50S ribosomal protein L3"/>
    <property type="match status" value="1"/>
</dbReference>
<dbReference type="SUPFAM" id="SSF50447">
    <property type="entry name" value="Translation proteins"/>
    <property type="match status" value="1"/>
</dbReference>
<evidence type="ECO:0000313" key="10">
    <source>
        <dbReference type="EMBL" id="AOO66196.1"/>
    </source>
</evidence>
<evidence type="ECO:0000256" key="6">
    <source>
        <dbReference type="ARBA" id="ARBA00023274"/>
    </source>
</evidence>
<accession>A0A1D7TMH2</accession>
<sequence>MEYIIEKIGMSRTIAVPSVPVTLLRVLEAKVCEVNAEKRALVSYVSGKKMNKAIAGQQKKYNLSAAFNRFVTLDVANAEAGDLDTAPLGEAKTLKVSLSTKGRGFTGVMKRHNFSGGPGAHGHRFHRTTGSIGNCEWPGRVQKGKKMPGHYGNTQVTVKNEIVSFDAQNGILAVKGSVPGANGSLGKARIVK</sequence>
<dbReference type="PANTHER" id="PTHR11229">
    <property type="entry name" value="50S RIBOSOMAL PROTEIN L3"/>
    <property type="match status" value="1"/>
</dbReference>
<dbReference type="GO" id="GO:0003735">
    <property type="term" value="F:structural constituent of ribosome"/>
    <property type="evidence" value="ECO:0007669"/>
    <property type="project" value="UniProtKB-UniRule"/>
</dbReference>
<dbReference type="PATRIC" id="fig|1193502.14.peg.2468"/>
<dbReference type="GO" id="GO:0006412">
    <property type="term" value="P:translation"/>
    <property type="evidence" value="ECO:0007669"/>
    <property type="project" value="UniProtKB-UniRule"/>
</dbReference>
<dbReference type="KEGG" id="shal:SHALO_2436"/>
<evidence type="ECO:0000313" key="11">
    <source>
        <dbReference type="Proteomes" id="UP000094609"/>
    </source>
</evidence>
<feature type="region of interest" description="Disordered" evidence="9">
    <location>
        <begin position="115"/>
        <end position="137"/>
    </location>
</feature>
<comment type="similarity">
    <text evidence="2">Belongs to the universal ribosomal protein uL3 family.</text>
</comment>
<dbReference type="InterPro" id="IPR009000">
    <property type="entry name" value="Transl_B-barrel_sf"/>
</dbReference>
<evidence type="ECO:0000256" key="4">
    <source>
        <dbReference type="ARBA" id="ARBA00022884"/>
    </source>
</evidence>
<dbReference type="AlphaFoldDB" id="A0A1D7TMH2"/>
<dbReference type="Proteomes" id="UP000094609">
    <property type="component" value="Chromosome"/>
</dbReference>
<evidence type="ECO:0000256" key="1">
    <source>
        <dbReference type="ARBA" id="ARBA00002570"/>
    </source>
</evidence>
<evidence type="ECO:0000256" key="3">
    <source>
        <dbReference type="ARBA" id="ARBA00022730"/>
    </source>
</evidence>
<keyword evidence="6" id="KW-0687">Ribonucleoprotein</keyword>
<evidence type="ECO:0000256" key="7">
    <source>
        <dbReference type="ARBA" id="ARBA00025982"/>
    </source>
</evidence>
<name>A0A1D7TMH2_9BACT</name>
<dbReference type="NCBIfam" id="TIGR03625">
    <property type="entry name" value="L3_bact"/>
    <property type="match status" value="1"/>
</dbReference>
<dbReference type="Pfam" id="PF00297">
    <property type="entry name" value="Ribosomal_L3"/>
    <property type="match status" value="1"/>
</dbReference>
<dbReference type="GO" id="GO:0019843">
    <property type="term" value="F:rRNA binding"/>
    <property type="evidence" value="ECO:0007669"/>
    <property type="project" value="UniProtKB-KW"/>
</dbReference>
<reference evidence="11" key="1">
    <citation type="submission" date="2016-08" db="EMBL/GenBank/DDBJ databases">
        <title>Complete genome sequence of the organohalide-respiring Epsilonproteobacterium Sulfurospirillum halorespirans.</title>
        <authorList>
            <person name="Goris T."/>
            <person name="Zimmermann J."/>
            <person name="Schenz B."/>
            <person name="Lemos M."/>
            <person name="Hackermueller J."/>
            <person name="Diekert G."/>
        </authorList>
    </citation>
    <scope>NUCLEOTIDE SEQUENCE [LARGE SCALE GENOMIC DNA]</scope>
    <source>
        <strain>DSM 13726</strain>
        <strain evidence="11">PCE-M2</strain>
    </source>
</reference>
<keyword evidence="3" id="KW-0699">rRNA-binding</keyword>
<dbReference type="InterPro" id="IPR000597">
    <property type="entry name" value="Ribosomal_uL3"/>
</dbReference>
<dbReference type="GO" id="GO:0022625">
    <property type="term" value="C:cytosolic large ribosomal subunit"/>
    <property type="evidence" value="ECO:0007669"/>
    <property type="project" value="TreeGrafter"/>
</dbReference>
<dbReference type="EMBL" id="CP017111">
    <property type="protein sequence ID" value="AOO66196.1"/>
    <property type="molecule type" value="Genomic_DNA"/>
</dbReference>
<organism evidence="10 11">
    <name type="scientific">Sulfurospirillum halorespirans DSM 13726</name>
    <dbReference type="NCBI Taxonomy" id="1193502"/>
    <lineage>
        <taxon>Bacteria</taxon>
        <taxon>Pseudomonadati</taxon>
        <taxon>Campylobacterota</taxon>
        <taxon>Epsilonproteobacteria</taxon>
        <taxon>Campylobacterales</taxon>
        <taxon>Sulfurospirillaceae</taxon>
        <taxon>Sulfurospirillum</taxon>
    </lineage>
</organism>
<evidence type="ECO:0000256" key="8">
    <source>
        <dbReference type="NCBIfam" id="TIGR03625"/>
    </source>
</evidence>
<comment type="function">
    <text evidence="1">One of the primary rRNA binding proteins, it binds directly near the 3'-end of the 23S rRNA, where it nucleates assembly of the 50S subunit.</text>
</comment>
<dbReference type="InterPro" id="IPR019927">
    <property type="entry name" value="Ribosomal_uL3_bac/org-type"/>
</dbReference>
<proteinExistence type="inferred from homology"/>
<evidence type="ECO:0000256" key="9">
    <source>
        <dbReference type="SAM" id="MobiDB-lite"/>
    </source>
</evidence>
<dbReference type="Gene3D" id="2.40.30.10">
    <property type="entry name" value="Translation factors"/>
    <property type="match status" value="1"/>
</dbReference>
<keyword evidence="4" id="KW-0694">RNA-binding</keyword>